<gene>
    <name evidence="4" type="ORF">FSB73_13510</name>
</gene>
<dbReference type="KEGG" id="agi:FSB73_13510"/>
<feature type="region of interest" description="Disordered" evidence="1">
    <location>
        <begin position="531"/>
        <end position="564"/>
    </location>
</feature>
<evidence type="ECO:0000256" key="1">
    <source>
        <dbReference type="SAM" id="MobiDB-lite"/>
    </source>
</evidence>
<feature type="domain" description="Organic solvent tolerance-like N-terminal" evidence="3">
    <location>
        <begin position="45"/>
        <end position="201"/>
    </location>
</feature>
<sequence>MKILAQKKIRYRLSLLALLVAMVWGTTLQAQVQPGGGGDSARQNLIQIIHADRTGFKKFSDSVMIRFASGHVAVRQSNTLFYCDSVAANPATQITEAFGHVHINDNDSIQIYSDFMRYKGAERTAFLKNNVKLTDGNGVLTTSALDYDMNTRIAVYSQQGKLVNGKTVLTSRSGTYYGDTKDAQFNQDVKLVDPDYTMTTDTLLYNTVTRVATFTVPTLIKQGPYKSVQTTDGYYDLLHKTAYLGKRPTIIDSSSVLVADEVAADDSSGFAEARGTVVFKDTAQGMVVLCNDLKSSRENASFLATVNPIAIIKQEADSLFIAADTLYSARYSKDDSLSVLSDSTQSDGQSNTAGKKDSTGKLTPSRYLTDHALADGQSLNTDSSGVVADSTSVITPQTSDNEIEKAHTAADTTTQPKAPGFHKVGKVFVWDSDSTKPANNQVPAPDSTAKQNAEKSEHKGLFDFFKSKKDARDENDAKPVINADTTRPKQQKQQPVQKKQEKKSIFNIFKKKGDVNKGKTQPSIIDSIKASKPQPVVDSAGGGKPGLDFSVGKTSGSKDSLPPENKKNRFLEAYYNVRIYSDSLQGIGDSLYYSGRDSLIELFKQPTVWTTSNHQISQVSGDTILIQTANNKPKYIRVADNAIMISQADSLHQKNTSKFFNQMAGRKLEAWFTDGQMDSLSAQGNAHGIFYSLDDKNKYIGVTQQDSRVLNFYFVNKELERIVGKTDVVGRVYPMGEVDHEKIRLKGFEWLEDKRPKSKYDLLAH</sequence>
<feature type="chain" id="PRO_5022776486" description="Organic solvent tolerance-like N-terminal domain-containing protein" evidence="2">
    <location>
        <begin position="31"/>
        <end position="765"/>
    </location>
</feature>
<evidence type="ECO:0000313" key="4">
    <source>
        <dbReference type="EMBL" id="QEC72542.1"/>
    </source>
</evidence>
<evidence type="ECO:0000259" key="3">
    <source>
        <dbReference type="Pfam" id="PF13100"/>
    </source>
</evidence>
<reference evidence="4 5" key="1">
    <citation type="journal article" date="2017" name="Int. J. Syst. Evol. Microbiol.">
        <title>Arachidicoccus ginsenosidivorans sp. nov., with ginsenoside-converting activity isolated from ginseng cultivating soil.</title>
        <authorList>
            <person name="Siddiqi M.Z."/>
            <person name="Aslam Z."/>
            <person name="Im W.T."/>
        </authorList>
    </citation>
    <scope>NUCLEOTIDE SEQUENCE [LARGE SCALE GENOMIC DNA]</scope>
    <source>
        <strain evidence="4 5">Gsoil 809</strain>
    </source>
</reference>
<accession>A0A5B8VNQ7</accession>
<dbReference type="Gene3D" id="2.60.450.10">
    <property type="entry name" value="Lipopolysaccharide (LPS) transport protein A like domain"/>
    <property type="match status" value="1"/>
</dbReference>
<name>A0A5B8VNQ7_9BACT</name>
<dbReference type="OrthoDB" id="9805931at2"/>
<dbReference type="EMBL" id="CP042434">
    <property type="protein sequence ID" value="QEC72542.1"/>
    <property type="molecule type" value="Genomic_DNA"/>
</dbReference>
<organism evidence="4 5">
    <name type="scientific">Arachidicoccus ginsenosidivorans</name>
    <dbReference type="NCBI Taxonomy" id="496057"/>
    <lineage>
        <taxon>Bacteria</taxon>
        <taxon>Pseudomonadati</taxon>
        <taxon>Bacteroidota</taxon>
        <taxon>Chitinophagia</taxon>
        <taxon>Chitinophagales</taxon>
        <taxon>Chitinophagaceae</taxon>
        <taxon>Arachidicoccus</taxon>
    </lineage>
</organism>
<feature type="compositionally biased region" description="Basic and acidic residues" evidence="1">
    <location>
        <begin position="452"/>
        <end position="477"/>
    </location>
</feature>
<dbReference type="AlphaFoldDB" id="A0A5B8VNQ7"/>
<keyword evidence="2" id="KW-0732">Signal</keyword>
<evidence type="ECO:0000256" key="2">
    <source>
        <dbReference type="SAM" id="SignalP"/>
    </source>
</evidence>
<dbReference type="Proteomes" id="UP000321291">
    <property type="component" value="Chromosome"/>
</dbReference>
<protein>
    <recommendedName>
        <fullName evidence="3">Organic solvent tolerance-like N-terminal domain-containing protein</fullName>
    </recommendedName>
</protein>
<dbReference type="RefSeq" id="WP_146783143.1">
    <property type="nucleotide sequence ID" value="NZ_CP042434.1"/>
</dbReference>
<proteinExistence type="predicted"/>
<evidence type="ECO:0000313" key="5">
    <source>
        <dbReference type="Proteomes" id="UP000321291"/>
    </source>
</evidence>
<feature type="region of interest" description="Disordered" evidence="1">
    <location>
        <begin position="434"/>
        <end position="503"/>
    </location>
</feature>
<feature type="signal peptide" evidence="2">
    <location>
        <begin position="1"/>
        <end position="30"/>
    </location>
</feature>
<dbReference type="InterPro" id="IPR005653">
    <property type="entry name" value="OstA-like_N"/>
</dbReference>
<keyword evidence="5" id="KW-1185">Reference proteome</keyword>
<dbReference type="Pfam" id="PF13100">
    <property type="entry name" value="OstA_2"/>
    <property type="match status" value="1"/>
</dbReference>
<feature type="region of interest" description="Disordered" evidence="1">
    <location>
        <begin position="339"/>
        <end position="420"/>
    </location>
</feature>
<feature type="compositionally biased region" description="Polar residues" evidence="1">
    <location>
        <begin position="377"/>
        <end position="400"/>
    </location>
</feature>